<sequence>MGVLTLTAQKEVSVPPQVVFGLFGAGAGAGWVFDALCDRVVPGTAIALQAPLDPSGPPVEILGRIGRVQPPKLIEIVHDQPWRGRTAKGTELRVVTSS</sequence>
<reference evidence="1 2" key="1">
    <citation type="submission" date="2019-06" db="EMBL/GenBank/DDBJ databases">
        <title>Sequencing the genomes of 1000 actinobacteria strains.</title>
        <authorList>
            <person name="Klenk H.-P."/>
        </authorList>
    </citation>
    <scope>NUCLEOTIDE SEQUENCE [LARGE SCALE GENOMIC DNA]</scope>
    <source>
        <strain evidence="1 2">DSM 45301</strain>
    </source>
</reference>
<dbReference type="EMBL" id="VFPA01000008">
    <property type="protein sequence ID" value="TQM01806.1"/>
    <property type="molecule type" value="Genomic_DNA"/>
</dbReference>
<keyword evidence="2" id="KW-1185">Reference proteome</keyword>
<evidence type="ECO:0000313" key="1">
    <source>
        <dbReference type="EMBL" id="TQM01806.1"/>
    </source>
</evidence>
<protein>
    <submittedName>
        <fullName evidence="1">Uncharacterized protein</fullName>
    </submittedName>
</protein>
<evidence type="ECO:0000313" key="2">
    <source>
        <dbReference type="Proteomes" id="UP000315677"/>
    </source>
</evidence>
<organism evidence="1 2">
    <name type="scientific">Pseudonocardia kunmingensis</name>
    <dbReference type="NCBI Taxonomy" id="630975"/>
    <lineage>
        <taxon>Bacteria</taxon>
        <taxon>Bacillati</taxon>
        <taxon>Actinomycetota</taxon>
        <taxon>Actinomycetes</taxon>
        <taxon>Pseudonocardiales</taxon>
        <taxon>Pseudonocardiaceae</taxon>
        <taxon>Pseudonocardia</taxon>
    </lineage>
</organism>
<proteinExistence type="predicted"/>
<comment type="caution">
    <text evidence="1">The sequence shown here is derived from an EMBL/GenBank/DDBJ whole genome shotgun (WGS) entry which is preliminary data.</text>
</comment>
<dbReference type="Proteomes" id="UP000315677">
    <property type="component" value="Unassembled WGS sequence"/>
</dbReference>
<dbReference type="AlphaFoldDB" id="A0A543CXG1"/>
<accession>A0A543CXG1</accession>
<gene>
    <name evidence="1" type="ORF">FB558_8323</name>
</gene>
<name>A0A543CXG1_9PSEU</name>